<dbReference type="Pfam" id="PF03828">
    <property type="entry name" value="PAP_assoc"/>
    <property type="match status" value="1"/>
</dbReference>
<feature type="compositionally biased region" description="Basic and acidic residues" evidence="7">
    <location>
        <begin position="42"/>
        <end position="55"/>
    </location>
</feature>
<feature type="compositionally biased region" description="Basic and acidic residues" evidence="7">
    <location>
        <begin position="18"/>
        <end position="31"/>
    </location>
</feature>
<organism evidence="10 11">
    <name type="scientific">Diploscapter pachys</name>
    <dbReference type="NCBI Taxonomy" id="2018661"/>
    <lineage>
        <taxon>Eukaryota</taxon>
        <taxon>Metazoa</taxon>
        <taxon>Ecdysozoa</taxon>
        <taxon>Nematoda</taxon>
        <taxon>Chromadorea</taxon>
        <taxon>Rhabditida</taxon>
        <taxon>Rhabditina</taxon>
        <taxon>Rhabditomorpha</taxon>
        <taxon>Rhabditoidea</taxon>
        <taxon>Rhabditidae</taxon>
        <taxon>Diploscapter</taxon>
    </lineage>
</organism>
<dbReference type="GO" id="GO:1990817">
    <property type="term" value="F:poly(A) RNA polymerase activity"/>
    <property type="evidence" value="ECO:0007669"/>
    <property type="project" value="UniProtKB-ARBA"/>
</dbReference>
<feature type="region of interest" description="Disordered" evidence="7">
    <location>
        <begin position="590"/>
        <end position="662"/>
    </location>
</feature>
<dbReference type="Gene3D" id="3.30.460.10">
    <property type="entry name" value="Beta Polymerase, domain 2"/>
    <property type="match status" value="1"/>
</dbReference>
<evidence type="ECO:0000256" key="5">
    <source>
        <dbReference type="ARBA" id="ARBA00022842"/>
    </source>
</evidence>
<comment type="caution">
    <text evidence="10">The sequence shown here is derived from an EMBL/GenBank/DDBJ whole genome shotgun (WGS) entry which is preliminary data.</text>
</comment>
<dbReference type="OrthoDB" id="407432at2759"/>
<evidence type="ECO:0000256" key="6">
    <source>
        <dbReference type="SAM" id="Coils"/>
    </source>
</evidence>
<dbReference type="Pfam" id="PF22600">
    <property type="entry name" value="MTPAP-like_central"/>
    <property type="match status" value="1"/>
</dbReference>
<feature type="region of interest" description="Disordered" evidence="7">
    <location>
        <begin position="821"/>
        <end position="977"/>
    </location>
</feature>
<dbReference type="InterPro" id="IPR002058">
    <property type="entry name" value="PAP_assoc"/>
</dbReference>
<evidence type="ECO:0000256" key="7">
    <source>
        <dbReference type="SAM" id="MobiDB-lite"/>
    </source>
</evidence>
<dbReference type="GO" id="GO:0031123">
    <property type="term" value="P:RNA 3'-end processing"/>
    <property type="evidence" value="ECO:0007669"/>
    <property type="project" value="TreeGrafter"/>
</dbReference>
<gene>
    <name evidence="10" type="ORF">WR25_15982</name>
</gene>
<name>A0A2A2M0Z6_9BILA</name>
<proteinExistence type="predicted"/>
<evidence type="ECO:0000256" key="2">
    <source>
        <dbReference type="ARBA" id="ARBA00001946"/>
    </source>
</evidence>
<feature type="compositionally biased region" description="Acidic residues" evidence="7">
    <location>
        <begin position="64"/>
        <end position="77"/>
    </location>
</feature>
<dbReference type="GO" id="GO:0050265">
    <property type="term" value="F:RNA uridylyltransferase activity"/>
    <property type="evidence" value="ECO:0007669"/>
    <property type="project" value="TreeGrafter"/>
</dbReference>
<dbReference type="SUPFAM" id="SSF81631">
    <property type="entry name" value="PAP/OAS1 substrate-binding domain"/>
    <property type="match status" value="1"/>
</dbReference>
<feature type="region of interest" description="Disordered" evidence="7">
    <location>
        <begin position="1"/>
        <end position="77"/>
    </location>
</feature>
<feature type="compositionally biased region" description="Basic residues" evidence="7">
    <location>
        <begin position="756"/>
        <end position="768"/>
    </location>
</feature>
<dbReference type="AlphaFoldDB" id="A0A2A2M0Z6"/>
<feature type="coiled-coil region" evidence="6">
    <location>
        <begin position="518"/>
        <end position="550"/>
    </location>
</feature>
<feature type="compositionally biased region" description="Acidic residues" evidence="7">
    <location>
        <begin position="778"/>
        <end position="794"/>
    </location>
</feature>
<evidence type="ECO:0000259" key="8">
    <source>
        <dbReference type="Pfam" id="PF03828"/>
    </source>
</evidence>
<dbReference type="SUPFAM" id="SSF81301">
    <property type="entry name" value="Nucleotidyltransferase"/>
    <property type="match status" value="1"/>
</dbReference>
<dbReference type="Gene3D" id="1.10.1410.10">
    <property type="match status" value="1"/>
</dbReference>
<accession>A0A2A2M0Z6</accession>
<sequence>MTNTGSGSTSRMNSQDGENGRDRRDGKREQVRANNGRRIARPRKDKDQQQAEQPEKAAAPGPAQEDDGDSTPAEETDAYPQVLNSPEPQILFDEIILDTSPFNEEIVRNLPKIDLSDIDIDEHVLFRYSTRTIKRLGRKKFARFKLKDEYVENIKQLGIATNSAANKCQVCSSFEHLTDACPQLLELKNFTLDFEPRTQSDLDEISQIICFVTDKDKITQERQNKIAKFVKNIEEKLNDKLDRSERSIRLDVFGSNGNGFGTNNADVDICFRFGEEEPPEGKECAIVIKNISGTLRRLKMFENEKVIYITSAKVPIVKFECKGIEGDISYYNTLALYNTRMLKRYCEWAPEILPALGMFAKKWAKFVDIGDPVRGTLSSYAFIVLTIHYLQRTSPPVLPILQEEFDNGQVEHPHAEGWDVYFHEEIVPNWSMNTQTLAEHFLGFLAYYTEFDWDTQVVQIRRSAPLGKEEKDWNRSMCIEDPFDREHNLASRINKRMFVFVMKTLQRSCTTFMTPPIRQKMQERFDQTDMENQEEKQKLFTEYLDELLKESKMGDAPCERTCNYCKQLGHFFESCEKRIEDRRKRDAEYWEKRDQQRGRFRKDSRSTVDAEDNLYRPSGSGDTETSNQTNGWRAKNQSRGGNREYRKHYNNSLSENSRGRGGFKNVLEVPTSFDGMSNLSESLERLNLNGVLSAQSQSNNAYGRPPEALRHLLPSQEELAKMQNGNERMQGLLFVKPSEMGVPGRNQKGNGSKSQEKKKKTKNKKRTNWRGVRNGNSEDAEEDRQSEDEDELFVLEVESDGTNCLRDDYEKMERQETIQRNYSNDNNDDWDNYQPLPAPISTTFNRTRGGNNGNKRERYRNRGQREWTRSVGSDNPSPGASFLEQQPLTRKEQALLRNIGSSRSRYGEKENPANNLSNPQSHEQEGNWPANGNDNGQSSNGNENRKGRGRGRRTNGAARRGNKKEKQKQVEQETSAQ</sequence>
<keyword evidence="11" id="KW-1185">Reference proteome</keyword>
<feature type="domain" description="Poly(A) RNA polymerase mitochondrial-like central palm" evidence="9">
    <location>
        <begin position="213"/>
        <end position="346"/>
    </location>
</feature>
<keyword evidence="6" id="KW-0175">Coiled coil</keyword>
<evidence type="ECO:0000259" key="9">
    <source>
        <dbReference type="Pfam" id="PF22600"/>
    </source>
</evidence>
<dbReference type="CDD" id="cd05402">
    <property type="entry name" value="NT_PAP_TUTase"/>
    <property type="match status" value="1"/>
</dbReference>
<comment type="cofactor">
    <cofactor evidence="2">
        <name>Mg(2+)</name>
        <dbReference type="ChEBI" id="CHEBI:18420"/>
    </cofactor>
</comment>
<reference evidence="10 11" key="1">
    <citation type="journal article" date="2017" name="Curr. Biol.">
        <title>Genome architecture and evolution of a unichromosomal asexual nematode.</title>
        <authorList>
            <person name="Fradin H."/>
            <person name="Zegar C."/>
            <person name="Gutwein M."/>
            <person name="Lucas J."/>
            <person name="Kovtun M."/>
            <person name="Corcoran D."/>
            <person name="Baugh L.R."/>
            <person name="Kiontke K."/>
            <person name="Gunsalus K."/>
            <person name="Fitch D.H."/>
            <person name="Piano F."/>
        </authorList>
    </citation>
    <scope>NUCLEOTIDE SEQUENCE [LARGE SCALE GENOMIC DNA]</scope>
    <source>
        <strain evidence="10">PF1309</strain>
    </source>
</reference>
<dbReference type="PANTHER" id="PTHR12271:SF66">
    <property type="entry name" value="TERMINAL URIDYLYLTRANSFERASE TAILOR"/>
    <property type="match status" value="1"/>
</dbReference>
<evidence type="ECO:0000313" key="11">
    <source>
        <dbReference type="Proteomes" id="UP000218231"/>
    </source>
</evidence>
<dbReference type="Proteomes" id="UP000218231">
    <property type="component" value="Unassembled WGS sequence"/>
</dbReference>
<keyword evidence="4" id="KW-0479">Metal-binding</keyword>
<dbReference type="InterPro" id="IPR054708">
    <property type="entry name" value="MTPAP-like_central"/>
</dbReference>
<feature type="compositionally biased region" description="Basic and acidic residues" evidence="7">
    <location>
        <begin position="590"/>
        <end position="608"/>
    </location>
</feature>
<feature type="domain" description="PAP-associated" evidence="8">
    <location>
        <begin position="436"/>
        <end position="487"/>
    </location>
</feature>
<feature type="compositionally biased region" description="Polar residues" evidence="7">
    <location>
        <begin position="1"/>
        <end position="17"/>
    </location>
</feature>
<keyword evidence="5" id="KW-0460">Magnesium</keyword>
<dbReference type="EMBL" id="LIAE01006268">
    <property type="protein sequence ID" value="PAV92079.1"/>
    <property type="molecule type" value="Genomic_DNA"/>
</dbReference>
<feature type="compositionally biased region" description="Polar residues" evidence="7">
    <location>
        <begin position="870"/>
        <end position="888"/>
    </location>
</feature>
<comment type="cofactor">
    <cofactor evidence="1">
        <name>Mn(2+)</name>
        <dbReference type="ChEBI" id="CHEBI:29035"/>
    </cofactor>
</comment>
<dbReference type="PANTHER" id="PTHR12271">
    <property type="entry name" value="POLY A POLYMERASE CID PAP -RELATED"/>
    <property type="match status" value="1"/>
</dbReference>
<dbReference type="GO" id="GO:0046872">
    <property type="term" value="F:metal ion binding"/>
    <property type="evidence" value="ECO:0007669"/>
    <property type="project" value="UniProtKB-KW"/>
</dbReference>
<dbReference type="InterPro" id="IPR043519">
    <property type="entry name" value="NT_sf"/>
</dbReference>
<feature type="compositionally biased region" description="Low complexity" evidence="7">
    <location>
        <begin position="931"/>
        <end position="942"/>
    </location>
</feature>
<feature type="compositionally biased region" description="Polar residues" evidence="7">
    <location>
        <begin position="912"/>
        <end position="921"/>
    </location>
</feature>
<keyword evidence="3" id="KW-0808">Transferase</keyword>
<evidence type="ECO:0000256" key="4">
    <source>
        <dbReference type="ARBA" id="ARBA00022723"/>
    </source>
</evidence>
<protein>
    <submittedName>
        <fullName evidence="10">Uncharacterized protein</fullName>
    </submittedName>
</protein>
<evidence type="ECO:0000313" key="10">
    <source>
        <dbReference type="EMBL" id="PAV92079.1"/>
    </source>
</evidence>
<dbReference type="STRING" id="2018661.A0A2A2M0Z6"/>
<evidence type="ECO:0000256" key="1">
    <source>
        <dbReference type="ARBA" id="ARBA00001936"/>
    </source>
</evidence>
<feature type="compositionally biased region" description="Polar residues" evidence="7">
    <location>
        <begin position="620"/>
        <end position="640"/>
    </location>
</feature>
<evidence type="ECO:0000256" key="3">
    <source>
        <dbReference type="ARBA" id="ARBA00022679"/>
    </source>
</evidence>
<feature type="region of interest" description="Disordered" evidence="7">
    <location>
        <begin position="737"/>
        <end position="794"/>
    </location>
</feature>